<evidence type="ECO:0000313" key="2">
    <source>
        <dbReference type="Proteomes" id="UP000824013"/>
    </source>
</evidence>
<accession>A0A9D1ZQB2</accession>
<dbReference type="EMBL" id="DXCM01000028">
    <property type="protein sequence ID" value="HIY92169.1"/>
    <property type="molecule type" value="Genomic_DNA"/>
</dbReference>
<gene>
    <name evidence="1" type="ORF">H9820_04380</name>
</gene>
<reference evidence="1" key="2">
    <citation type="submission" date="2021-04" db="EMBL/GenBank/DDBJ databases">
        <authorList>
            <person name="Gilroy R."/>
        </authorList>
    </citation>
    <scope>NUCLEOTIDE SEQUENCE</scope>
    <source>
        <strain evidence="1">3204</strain>
    </source>
</reference>
<dbReference type="AlphaFoldDB" id="A0A9D1ZQB2"/>
<proteinExistence type="predicted"/>
<name>A0A9D1ZQB2_9LACO</name>
<sequence length="74" mass="8258">MNDSQIPVTIISHSNGNTNQQITILQAMIMQQNQSNAKLQATNAQQATQIKQLQQMFMTVNQQQAVEKSKEVTA</sequence>
<organism evidence="1 2">
    <name type="scientific">Candidatus Companilactobacillus pullicola</name>
    <dbReference type="NCBI Taxonomy" id="2838523"/>
    <lineage>
        <taxon>Bacteria</taxon>
        <taxon>Bacillati</taxon>
        <taxon>Bacillota</taxon>
        <taxon>Bacilli</taxon>
        <taxon>Lactobacillales</taxon>
        <taxon>Lactobacillaceae</taxon>
        <taxon>Companilactobacillus</taxon>
    </lineage>
</organism>
<dbReference type="Proteomes" id="UP000824013">
    <property type="component" value="Unassembled WGS sequence"/>
</dbReference>
<protein>
    <submittedName>
        <fullName evidence="1">Uncharacterized protein</fullName>
    </submittedName>
</protein>
<comment type="caution">
    <text evidence="1">The sequence shown here is derived from an EMBL/GenBank/DDBJ whole genome shotgun (WGS) entry which is preliminary data.</text>
</comment>
<evidence type="ECO:0000313" key="1">
    <source>
        <dbReference type="EMBL" id="HIY92169.1"/>
    </source>
</evidence>
<reference evidence="1" key="1">
    <citation type="journal article" date="2021" name="PeerJ">
        <title>Extensive microbial diversity within the chicken gut microbiome revealed by metagenomics and culture.</title>
        <authorList>
            <person name="Gilroy R."/>
            <person name="Ravi A."/>
            <person name="Getino M."/>
            <person name="Pursley I."/>
            <person name="Horton D.L."/>
            <person name="Alikhan N.F."/>
            <person name="Baker D."/>
            <person name="Gharbi K."/>
            <person name="Hall N."/>
            <person name="Watson M."/>
            <person name="Adriaenssens E.M."/>
            <person name="Foster-Nyarko E."/>
            <person name="Jarju S."/>
            <person name="Secka A."/>
            <person name="Antonio M."/>
            <person name="Oren A."/>
            <person name="Chaudhuri R.R."/>
            <person name="La Ragione R."/>
            <person name="Hildebrand F."/>
            <person name="Pallen M.J."/>
        </authorList>
    </citation>
    <scope>NUCLEOTIDE SEQUENCE</scope>
    <source>
        <strain evidence="1">3204</strain>
    </source>
</reference>